<gene>
    <name evidence="2" type="ORF">G3R48_06490</name>
</gene>
<name>A0ABS5I0T2_9GAMM</name>
<dbReference type="PANTHER" id="PTHR35849:SF1">
    <property type="entry name" value="INTERMEMBRANE PHOSPHOLIPID TRANSPORT SYSTEM BINDING PROTEIN MLAB"/>
    <property type="match status" value="1"/>
</dbReference>
<protein>
    <submittedName>
        <fullName evidence="2">STAS domain-containing protein</fullName>
    </submittedName>
</protein>
<dbReference type="EMBL" id="JAAIKR010000004">
    <property type="protein sequence ID" value="MBR9727633.1"/>
    <property type="molecule type" value="Genomic_DNA"/>
</dbReference>
<dbReference type="Proteomes" id="UP000811844">
    <property type="component" value="Unassembled WGS sequence"/>
</dbReference>
<dbReference type="Pfam" id="PF13466">
    <property type="entry name" value="STAS_2"/>
    <property type="match status" value="1"/>
</dbReference>
<evidence type="ECO:0000313" key="3">
    <source>
        <dbReference type="Proteomes" id="UP000811844"/>
    </source>
</evidence>
<dbReference type="CDD" id="cd07043">
    <property type="entry name" value="STAS_anti-anti-sigma_factors"/>
    <property type="match status" value="1"/>
</dbReference>
<feature type="domain" description="STAS" evidence="1">
    <location>
        <begin position="1"/>
        <end position="97"/>
    </location>
</feature>
<accession>A0ABS5I0T2</accession>
<dbReference type="RefSeq" id="WP_153661752.1">
    <property type="nucleotide sequence ID" value="NZ_JAAIKR010000004.1"/>
</dbReference>
<comment type="caution">
    <text evidence="2">The sequence shown here is derived from an EMBL/GenBank/DDBJ whole genome shotgun (WGS) entry which is preliminary data.</text>
</comment>
<dbReference type="InterPro" id="IPR036513">
    <property type="entry name" value="STAS_dom_sf"/>
</dbReference>
<organism evidence="2 3">
    <name type="scientific">Shewanella intestini</name>
    <dbReference type="NCBI Taxonomy" id="2017544"/>
    <lineage>
        <taxon>Bacteria</taxon>
        <taxon>Pseudomonadati</taxon>
        <taxon>Pseudomonadota</taxon>
        <taxon>Gammaproteobacteria</taxon>
        <taxon>Alteromonadales</taxon>
        <taxon>Shewanellaceae</taxon>
        <taxon>Shewanella</taxon>
    </lineage>
</organism>
<dbReference type="Gene3D" id="3.30.750.24">
    <property type="entry name" value="STAS domain"/>
    <property type="match status" value="1"/>
</dbReference>
<proteinExistence type="predicted"/>
<dbReference type="InterPro" id="IPR052746">
    <property type="entry name" value="MlaB_ABC_Transporter"/>
</dbReference>
<evidence type="ECO:0000259" key="1">
    <source>
        <dbReference type="PROSITE" id="PS50801"/>
    </source>
</evidence>
<dbReference type="PROSITE" id="PS50801">
    <property type="entry name" value="STAS"/>
    <property type="match status" value="1"/>
</dbReference>
<dbReference type="InterPro" id="IPR002645">
    <property type="entry name" value="STAS_dom"/>
</dbReference>
<dbReference type="InterPro" id="IPR058548">
    <property type="entry name" value="MlaB-like_STAS"/>
</dbReference>
<keyword evidence="3" id="KW-1185">Reference proteome</keyword>
<evidence type="ECO:0000313" key="2">
    <source>
        <dbReference type="EMBL" id="MBR9727633.1"/>
    </source>
</evidence>
<dbReference type="PANTHER" id="PTHR35849">
    <property type="entry name" value="BLR2341 PROTEIN"/>
    <property type="match status" value="1"/>
</dbReference>
<sequence>MAQFNQQGHIVYVTGCLTQSDVAQIWSKRHQLFTRQTQVLDLSALAYTDSAGIALLLSFITLTDNKEQHGNVKLIHPSPQLLKMIELYDLSEFFQPQ</sequence>
<reference evidence="2 3" key="1">
    <citation type="submission" date="2020-02" db="EMBL/GenBank/DDBJ databases">
        <title>Shewanella WXL01 sp. nov., a marine bacterium isolated from green algae in Luhuitou Fringing Reef (Northern South China Sea).</title>
        <authorList>
            <person name="Wang X."/>
        </authorList>
    </citation>
    <scope>NUCLEOTIDE SEQUENCE [LARGE SCALE GENOMIC DNA]</scope>
    <source>
        <strain evidence="2 3">MCCC 1A01895</strain>
    </source>
</reference>
<dbReference type="SUPFAM" id="SSF52091">
    <property type="entry name" value="SpoIIaa-like"/>
    <property type="match status" value="1"/>
</dbReference>